<keyword evidence="1" id="KW-0472">Membrane</keyword>
<feature type="signal peptide" evidence="2">
    <location>
        <begin position="1"/>
        <end position="22"/>
    </location>
</feature>
<keyword evidence="2" id="KW-0732">Signal</keyword>
<comment type="caution">
    <text evidence="3">The sequence shown here is derived from an EMBL/GenBank/DDBJ whole genome shotgun (WGS) entry which is preliminary data.</text>
</comment>
<organism evidence="3 4">
    <name type="scientific">Seminavis robusta</name>
    <dbReference type="NCBI Taxonomy" id="568900"/>
    <lineage>
        <taxon>Eukaryota</taxon>
        <taxon>Sar</taxon>
        <taxon>Stramenopiles</taxon>
        <taxon>Ochrophyta</taxon>
        <taxon>Bacillariophyta</taxon>
        <taxon>Bacillariophyceae</taxon>
        <taxon>Bacillariophycidae</taxon>
        <taxon>Naviculales</taxon>
        <taxon>Naviculaceae</taxon>
        <taxon>Seminavis</taxon>
    </lineage>
</organism>
<protein>
    <submittedName>
        <fullName evidence="3">Uncharacterized protein</fullName>
    </submittedName>
</protein>
<feature type="transmembrane region" description="Helical" evidence="1">
    <location>
        <begin position="293"/>
        <end position="311"/>
    </location>
</feature>
<feature type="chain" id="PRO_5040305874" evidence="2">
    <location>
        <begin position="23"/>
        <end position="435"/>
    </location>
</feature>
<evidence type="ECO:0000256" key="1">
    <source>
        <dbReference type="SAM" id="Phobius"/>
    </source>
</evidence>
<keyword evidence="1" id="KW-0812">Transmembrane</keyword>
<sequence>MTKVPMAVALTSSCLLLNPALAFVPQFPQNVITGTISTRRPGLVLNSSDSSDNFDFDFYMSKFNLDLDFDSREAPKRAAEVYAAARKGLGMEDKHFLESSFFSVTPLMAAVASFFLYPTQSVWFHKAVTYFNKFEPVDGGNLQWSILLPALNGVVMTAISLLYANLISTTGTQLRNRQITVHQSLSTEVEGIWGLIQLLQYYPIQSQPSFGQHLNQYTLTLIDESYNTNPQDLRTNCQSLNDFRNQLHYLSTRPAAADDILHDTIRERSYETLQSILVARTTRITSLQTRFPALHYVTITALTFAILGIFLLETDRSVILYLDKFQLQSVWALLVGTVTAIYCIGVDLAYPFIGTYTVPADQLLENDDLLKLIDNAAKAKGDLTNQKFPLLEVCDIHDKPEEEEEEKHDDNFALYNEYMQSRNPSLYDEYIKRAQ</sequence>
<proteinExistence type="predicted"/>
<evidence type="ECO:0000313" key="3">
    <source>
        <dbReference type="EMBL" id="CAB9515231.1"/>
    </source>
</evidence>
<feature type="transmembrane region" description="Helical" evidence="1">
    <location>
        <begin position="331"/>
        <end position="353"/>
    </location>
</feature>
<dbReference type="InterPro" id="IPR025333">
    <property type="entry name" value="DUF4239"/>
</dbReference>
<name>A0A9N8HIJ4_9STRA</name>
<keyword evidence="4" id="KW-1185">Reference proteome</keyword>
<gene>
    <name evidence="3" type="ORF">SEMRO_701_G189740.1</name>
</gene>
<reference evidence="3" key="1">
    <citation type="submission" date="2020-06" db="EMBL/GenBank/DDBJ databases">
        <authorList>
            <consortium name="Plant Systems Biology data submission"/>
        </authorList>
    </citation>
    <scope>NUCLEOTIDE SEQUENCE</scope>
    <source>
        <strain evidence="3">D6</strain>
    </source>
</reference>
<keyword evidence="1" id="KW-1133">Transmembrane helix</keyword>
<evidence type="ECO:0000313" key="4">
    <source>
        <dbReference type="Proteomes" id="UP001153069"/>
    </source>
</evidence>
<evidence type="ECO:0000256" key="2">
    <source>
        <dbReference type="SAM" id="SignalP"/>
    </source>
</evidence>
<accession>A0A9N8HIJ4</accession>
<dbReference type="OrthoDB" id="434276at2759"/>
<dbReference type="Proteomes" id="UP001153069">
    <property type="component" value="Unassembled WGS sequence"/>
</dbReference>
<dbReference type="AlphaFoldDB" id="A0A9N8HIJ4"/>
<dbReference type="Pfam" id="PF14023">
    <property type="entry name" value="Bestrophin-like"/>
    <property type="match status" value="1"/>
</dbReference>
<feature type="transmembrane region" description="Helical" evidence="1">
    <location>
        <begin position="144"/>
        <end position="167"/>
    </location>
</feature>
<dbReference type="EMBL" id="CAICTM010000700">
    <property type="protein sequence ID" value="CAB9515231.1"/>
    <property type="molecule type" value="Genomic_DNA"/>
</dbReference>